<feature type="compositionally biased region" description="Basic and acidic residues" evidence="1">
    <location>
        <begin position="55"/>
        <end position="64"/>
    </location>
</feature>
<dbReference type="OrthoDB" id="10372183at2759"/>
<dbReference type="Proteomes" id="UP000789396">
    <property type="component" value="Unassembled WGS sequence"/>
</dbReference>
<name>A0A9N9JUA9_9GLOM</name>
<gene>
    <name evidence="2" type="ORF">RFULGI_LOCUS17236</name>
</gene>
<evidence type="ECO:0000256" key="1">
    <source>
        <dbReference type="SAM" id="MobiDB-lite"/>
    </source>
</evidence>
<evidence type="ECO:0000313" key="2">
    <source>
        <dbReference type="EMBL" id="CAG8796033.1"/>
    </source>
</evidence>
<evidence type="ECO:0000313" key="3">
    <source>
        <dbReference type="Proteomes" id="UP000789396"/>
    </source>
</evidence>
<protein>
    <submittedName>
        <fullName evidence="2">1656_t:CDS:1</fullName>
    </submittedName>
</protein>
<feature type="non-terminal residue" evidence="2">
    <location>
        <position position="1"/>
    </location>
</feature>
<accession>A0A9N9JUA9</accession>
<keyword evidence="3" id="KW-1185">Reference proteome</keyword>
<reference evidence="2" key="1">
    <citation type="submission" date="2021-06" db="EMBL/GenBank/DDBJ databases">
        <authorList>
            <person name="Kallberg Y."/>
            <person name="Tangrot J."/>
            <person name="Rosling A."/>
        </authorList>
    </citation>
    <scope>NUCLEOTIDE SEQUENCE</scope>
    <source>
        <strain evidence="2">IN212</strain>
    </source>
</reference>
<organism evidence="2 3">
    <name type="scientific">Racocetra fulgida</name>
    <dbReference type="NCBI Taxonomy" id="60492"/>
    <lineage>
        <taxon>Eukaryota</taxon>
        <taxon>Fungi</taxon>
        <taxon>Fungi incertae sedis</taxon>
        <taxon>Mucoromycota</taxon>
        <taxon>Glomeromycotina</taxon>
        <taxon>Glomeromycetes</taxon>
        <taxon>Diversisporales</taxon>
        <taxon>Gigasporaceae</taxon>
        <taxon>Racocetra</taxon>
    </lineage>
</organism>
<proteinExistence type="predicted"/>
<dbReference type="EMBL" id="CAJVPZ010066331">
    <property type="protein sequence ID" value="CAG8796033.1"/>
    <property type="molecule type" value="Genomic_DNA"/>
</dbReference>
<comment type="caution">
    <text evidence="2">The sequence shown here is derived from an EMBL/GenBank/DDBJ whole genome shotgun (WGS) entry which is preliminary data.</text>
</comment>
<dbReference type="AlphaFoldDB" id="A0A9N9JUA9"/>
<feature type="region of interest" description="Disordered" evidence="1">
    <location>
        <begin position="51"/>
        <end position="70"/>
    </location>
</feature>
<sequence>FTEIVDGNFENDISIGLGSGFESNSVNSSCLPKQVNSDVFEGSVGASYAEEVNDHEDFRQKDDAEGSVNN</sequence>
<feature type="non-terminal residue" evidence="2">
    <location>
        <position position="70"/>
    </location>
</feature>